<dbReference type="EMBL" id="JAYWIO010000003">
    <property type="protein sequence ID" value="KAK7275884.1"/>
    <property type="molecule type" value="Genomic_DNA"/>
</dbReference>
<evidence type="ECO:0000256" key="3">
    <source>
        <dbReference type="ARBA" id="ARBA00023125"/>
    </source>
</evidence>
<keyword evidence="3" id="KW-0238">DNA-binding</keyword>
<evidence type="ECO:0000256" key="2">
    <source>
        <dbReference type="ARBA" id="ARBA00023015"/>
    </source>
</evidence>
<dbReference type="GO" id="GO:0005634">
    <property type="term" value="C:nucleus"/>
    <property type="evidence" value="ECO:0007669"/>
    <property type="project" value="UniProtKB-SubCell"/>
</dbReference>
<accession>A0AAN9FHN4</accession>
<dbReference type="PROSITE" id="PS50811">
    <property type="entry name" value="WRKY"/>
    <property type="match status" value="1"/>
</dbReference>
<dbReference type="GO" id="GO:0003700">
    <property type="term" value="F:DNA-binding transcription factor activity"/>
    <property type="evidence" value="ECO:0007669"/>
    <property type="project" value="InterPro"/>
</dbReference>
<comment type="subcellular location">
    <subcellularLocation>
        <location evidence="1">Nucleus</location>
    </subcellularLocation>
</comment>
<evidence type="ECO:0000256" key="4">
    <source>
        <dbReference type="ARBA" id="ARBA00023163"/>
    </source>
</evidence>
<evidence type="ECO:0000256" key="5">
    <source>
        <dbReference type="ARBA" id="ARBA00023242"/>
    </source>
</evidence>
<gene>
    <name evidence="7" type="ORF">RIF29_17010</name>
</gene>
<dbReference type="PANTHER" id="PTHR31282">
    <property type="entry name" value="WRKY TRANSCRIPTION FACTOR 21-RELATED"/>
    <property type="match status" value="1"/>
</dbReference>
<proteinExistence type="predicted"/>
<organism evidence="7 8">
    <name type="scientific">Crotalaria pallida</name>
    <name type="common">Smooth rattlebox</name>
    <name type="synonym">Crotalaria striata</name>
    <dbReference type="NCBI Taxonomy" id="3830"/>
    <lineage>
        <taxon>Eukaryota</taxon>
        <taxon>Viridiplantae</taxon>
        <taxon>Streptophyta</taxon>
        <taxon>Embryophyta</taxon>
        <taxon>Tracheophyta</taxon>
        <taxon>Spermatophyta</taxon>
        <taxon>Magnoliopsida</taxon>
        <taxon>eudicotyledons</taxon>
        <taxon>Gunneridae</taxon>
        <taxon>Pentapetalae</taxon>
        <taxon>rosids</taxon>
        <taxon>fabids</taxon>
        <taxon>Fabales</taxon>
        <taxon>Fabaceae</taxon>
        <taxon>Papilionoideae</taxon>
        <taxon>50 kb inversion clade</taxon>
        <taxon>genistoids sensu lato</taxon>
        <taxon>core genistoids</taxon>
        <taxon>Crotalarieae</taxon>
        <taxon>Crotalaria</taxon>
    </lineage>
</organism>
<dbReference type="InterPro" id="IPR036576">
    <property type="entry name" value="WRKY_dom_sf"/>
</dbReference>
<keyword evidence="4" id="KW-0804">Transcription</keyword>
<dbReference type="SMART" id="SM00774">
    <property type="entry name" value="WRKY"/>
    <property type="match status" value="1"/>
</dbReference>
<dbReference type="Pfam" id="PF03106">
    <property type="entry name" value="WRKY"/>
    <property type="match status" value="1"/>
</dbReference>
<dbReference type="GO" id="GO:0043565">
    <property type="term" value="F:sequence-specific DNA binding"/>
    <property type="evidence" value="ECO:0007669"/>
    <property type="project" value="InterPro"/>
</dbReference>
<evidence type="ECO:0000313" key="7">
    <source>
        <dbReference type="EMBL" id="KAK7275884.1"/>
    </source>
</evidence>
<protein>
    <recommendedName>
        <fullName evidence="6">WRKY domain-containing protein</fullName>
    </recommendedName>
</protein>
<evidence type="ECO:0000313" key="8">
    <source>
        <dbReference type="Proteomes" id="UP001372338"/>
    </source>
</evidence>
<keyword evidence="5" id="KW-0539">Nucleus</keyword>
<reference evidence="7 8" key="1">
    <citation type="submission" date="2024-01" db="EMBL/GenBank/DDBJ databases">
        <title>The genomes of 5 underutilized Papilionoideae crops provide insights into root nodulation and disease resistanc.</title>
        <authorList>
            <person name="Yuan L."/>
        </authorList>
    </citation>
    <scope>NUCLEOTIDE SEQUENCE [LARGE SCALE GENOMIC DNA]</scope>
    <source>
        <strain evidence="7">ZHUSHIDOU_FW_LH</strain>
        <tissue evidence="7">Leaf</tissue>
    </source>
</reference>
<keyword evidence="2" id="KW-0805">Transcription regulation</keyword>
<dbReference type="AlphaFoldDB" id="A0AAN9FHN4"/>
<dbReference type="InterPro" id="IPR044810">
    <property type="entry name" value="WRKY_plant"/>
</dbReference>
<keyword evidence="8" id="KW-1185">Reference proteome</keyword>
<evidence type="ECO:0000259" key="6">
    <source>
        <dbReference type="PROSITE" id="PS50811"/>
    </source>
</evidence>
<name>A0AAN9FHN4_CROPI</name>
<dbReference type="Gene3D" id="2.20.25.80">
    <property type="entry name" value="WRKY domain"/>
    <property type="match status" value="1"/>
</dbReference>
<dbReference type="SUPFAM" id="SSF118290">
    <property type="entry name" value="WRKY DNA-binding domain"/>
    <property type="match status" value="1"/>
</dbReference>
<comment type="caution">
    <text evidence="7">The sequence shown here is derived from an EMBL/GenBank/DDBJ whole genome shotgun (WGS) entry which is preliminary data.</text>
</comment>
<sequence>MMIRELIQGQEAATQLKPLLQNPIRVDGSLSRVDELVTNVLRSFTQALSLLSSFSYDGETLGGDEVAHRDLPSSGENGLPVVAPGNYVPRKTAQTWTTVSHTTDDTHAWRKYGQKGILNSKFPRGYFRCTKKYDEGCMATKQVQRTQENPDMFEITYIGIHTCKATLLTDTTNTNREESYLANNKETNHLIKQEYYLKEESPSDDANKVEDHHKFYDPIQWSDWEDIEQSKPNIINMPLKLASSDNADIVHYSYTGSQSLDIDFFGGFRSF</sequence>
<evidence type="ECO:0000256" key="1">
    <source>
        <dbReference type="ARBA" id="ARBA00004123"/>
    </source>
</evidence>
<dbReference type="Proteomes" id="UP001372338">
    <property type="component" value="Unassembled WGS sequence"/>
</dbReference>
<feature type="domain" description="WRKY" evidence="6">
    <location>
        <begin position="98"/>
        <end position="166"/>
    </location>
</feature>
<dbReference type="InterPro" id="IPR003657">
    <property type="entry name" value="WRKY_dom"/>
</dbReference>